<organism evidence="5 6">
    <name type="scientific">Microbacterium tenebrionis</name>
    <dbReference type="NCBI Taxonomy" id="2830665"/>
    <lineage>
        <taxon>Bacteria</taxon>
        <taxon>Bacillati</taxon>
        <taxon>Actinomycetota</taxon>
        <taxon>Actinomycetes</taxon>
        <taxon>Micrococcales</taxon>
        <taxon>Microbacteriaceae</taxon>
        <taxon>Microbacterium</taxon>
    </lineage>
</organism>
<dbReference type="Pfam" id="PF13439">
    <property type="entry name" value="Glyco_transf_4"/>
    <property type="match status" value="1"/>
</dbReference>
<dbReference type="InterPro" id="IPR001296">
    <property type="entry name" value="Glyco_trans_1"/>
</dbReference>
<dbReference type="PANTHER" id="PTHR12526">
    <property type="entry name" value="GLYCOSYLTRANSFERASE"/>
    <property type="match status" value="1"/>
</dbReference>
<proteinExistence type="predicted"/>
<dbReference type="EC" id="2.4.-.-" evidence="5"/>
<dbReference type="Pfam" id="PF00534">
    <property type="entry name" value="Glycos_transf_1"/>
    <property type="match status" value="1"/>
</dbReference>
<dbReference type="EMBL" id="JAGTTM010000002">
    <property type="protein sequence ID" value="MCC2029646.1"/>
    <property type="molecule type" value="Genomic_DNA"/>
</dbReference>
<evidence type="ECO:0000259" key="3">
    <source>
        <dbReference type="Pfam" id="PF00534"/>
    </source>
</evidence>
<keyword evidence="6" id="KW-1185">Reference proteome</keyword>
<feature type="domain" description="Glycosyltransferase subfamily 4-like N-terminal" evidence="4">
    <location>
        <begin position="90"/>
        <end position="229"/>
    </location>
</feature>
<dbReference type="AlphaFoldDB" id="A0A9X1LQ01"/>
<evidence type="ECO:0000313" key="5">
    <source>
        <dbReference type="EMBL" id="MCC2029646.1"/>
    </source>
</evidence>
<evidence type="ECO:0000259" key="4">
    <source>
        <dbReference type="Pfam" id="PF13439"/>
    </source>
</evidence>
<dbReference type="RefSeq" id="WP_227530672.1">
    <property type="nucleotide sequence ID" value="NZ_JAGTTM010000002.1"/>
</dbReference>
<evidence type="ECO:0000256" key="2">
    <source>
        <dbReference type="ARBA" id="ARBA00022679"/>
    </source>
</evidence>
<gene>
    <name evidence="5" type="ORF">KEC56_08960</name>
</gene>
<comment type="caution">
    <text evidence="5">The sequence shown here is derived from an EMBL/GenBank/DDBJ whole genome shotgun (WGS) entry which is preliminary data.</text>
</comment>
<dbReference type="SUPFAM" id="SSF53756">
    <property type="entry name" value="UDP-Glycosyltransferase/glycogen phosphorylase"/>
    <property type="match status" value="1"/>
</dbReference>
<dbReference type="GO" id="GO:0016757">
    <property type="term" value="F:glycosyltransferase activity"/>
    <property type="evidence" value="ECO:0007669"/>
    <property type="project" value="UniProtKB-KW"/>
</dbReference>
<evidence type="ECO:0000256" key="1">
    <source>
        <dbReference type="ARBA" id="ARBA00022676"/>
    </source>
</evidence>
<dbReference type="InterPro" id="IPR028098">
    <property type="entry name" value="Glyco_trans_4-like_N"/>
</dbReference>
<accession>A0A9X1LQ01</accession>
<dbReference type="PANTHER" id="PTHR12526:SF630">
    <property type="entry name" value="GLYCOSYLTRANSFERASE"/>
    <property type="match status" value="1"/>
</dbReference>
<dbReference type="Gene3D" id="3.40.50.2000">
    <property type="entry name" value="Glycogen Phosphorylase B"/>
    <property type="match status" value="2"/>
</dbReference>
<feature type="domain" description="Glycosyl transferase family 1" evidence="3">
    <location>
        <begin position="254"/>
        <end position="391"/>
    </location>
</feature>
<reference evidence="5" key="1">
    <citation type="submission" date="2021-04" db="EMBL/GenBank/DDBJ databases">
        <title>Microbacterium tenobrionis sp. nov. and Microbacterium allomyrinae sp. nov., isolated from larvae of Tenobrio molitor and Allomyrina dichotoma, respectively.</title>
        <authorList>
            <person name="Lee S.D."/>
        </authorList>
    </citation>
    <scope>NUCLEOTIDE SEQUENCE</scope>
    <source>
        <strain evidence="5">YMB-B2</strain>
    </source>
</reference>
<evidence type="ECO:0000313" key="6">
    <source>
        <dbReference type="Proteomes" id="UP001139289"/>
    </source>
</evidence>
<sequence>MNELRNAMFAALGLRAADVALRALTVATDAVPAKYRFGHWNRLLAALALRGGLPIVEKRAAGERRLGAAVATEAGEPMSCMILAGDLDTGGIETVVATLAPGLASMGFDVEVVCSSGGRVQRMLENDGLHVSFVSHDRVGEHIAHRRPDVVQLHRLDPTLMRSLAPWRSRTVPVFHAMESYLTPAVWGEVTRMLHDAPASVAVSTSVRDYFEERTGATALVVENGVPPAETIDEQQHATARAAIGRALGREFGGEDVIVLGLQRFSEQKNPTGLVDAFLLAAEQDPRLQLVVAGAPNSWLEVRRADIIRRRHPNGDRVHFLGDSDSSTLFQGADVFALDSFSEGGPIAAVEAIAHGLPIVVTEVGFARELVDVCGPRGVLVVRANEDVSESAMARQRRMRHQRNRRAFSEGILRVAAHSVRATQGVPERFTEKNMVRRHADILRSVGSRI</sequence>
<keyword evidence="2 5" id="KW-0808">Transferase</keyword>
<dbReference type="Proteomes" id="UP001139289">
    <property type="component" value="Unassembled WGS sequence"/>
</dbReference>
<protein>
    <submittedName>
        <fullName evidence="5">Glycosyltransferase</fullName>
        <ecNumber evidence="5">2.4.-.-</ecNumber>
    </submittedName>
</protein>
<keyword evidence="1 5" id="KW-0328">Glycosyltransferase</keyword>
<name>A0A9X1LQ01_9MICO</name>